<organism evidence="8 9">
    <name type="scientific">Natrialba aegyptia DSM 13077</name>
    <dbReference type="NCBI Taxonomy" id="1227491"/>
    <lineage>
        <taxon>Archaea</taxon>
        <taxon>Methanobacteriati</taxon>
        <taxon>Methanobacteriota</taxon>
        <taxon>Stenosarchaea group</taxon>
        <taxon>Halobacteria</taxon>
        <taxon>Halobacteriales</taxon>
        <taxon>Natrialbaceae</taxon>
        <taxon>Natrialba</taxon>
    </lineage>
</organism>
<comment type="subcellular location">
    <subcellularLocation>
        <location evidence="1">Cell membrane</location>
        <topology evidence="1">Multi-pass membrane protein</topology>
    </subcellularLocation>
</comment>
<dbReference type="AlphaFoldDB" id="M0B994"/>
<evidence type="ECO:0000256" key="2">
    <source>
        <dbReference type="ARBA" id="ARBA00006386"/>
    </source>
</evidence>
<sequence length="522" mass="55795">MLSEIHLLTDQASLWPVSGHQFVSLLRLLLVQSHLESGSATINTSTNITTATTATTTIAIALSAELGFVFGPVTGGGLDLAARLAGLLGALLIQLVTALVIALEMAWDTWWALVLGFTITGAIQEFVDEDRLTDYLGDDGWREIGYGTVFGTASSSCSFSAVAMTRSLFTKGASAASTLGAFQFASTDLVLELALVVLTLLGWQFAAAEITGGLIAVVVLGIVYRRFVPPSWIERARAHARALDETECATCGMAAPPTDEETITRTFAGERRYFCCGGCLNAYDPADDREAVTAGPELLSGDRWQSAIANTIREWDMLWRDILFGFLLAGLLAAFVPDAWWTALFGVGPEGSLTRLLSNVVLGAIVGVLTFLCSVGNIPFAVVLWQNGVSFGGVLAFIFADLLILPLVRTYHRYYGLRMAGVMFAAFFAAAVIAGFLVELVFSGLGLVPSPGTSGGTVPGAYTSLFNVVTLPLFAVQVYVALEPDQRVRLGNRIAPYVAGVLYHAYDLVRRVAYALESRGLK</sequence>
<keyword evidence="6 7" id="KW-0472">Membrane</keyword>
<evidence type="ECO:0000256" key="3">
    <source>
        <dbReference type="ARBA" id="ARBA00022475"/>
    </source>
</evidence>
<keyword evidence="5 7" id="KW-1133">Transmembrane helix</keyword>
<evidence type="ECO:0000256" key="6">
    <source>
        <dbReference type="ARBA" id="ARBA00023136"/>
    </source>
</evidence>
<feature type="transmembrane region" description="Helical" evidence="7">
    <location>
        <begin position="322"/>
        <end position="344"/>
    </location>
</feature>
<proteinExistence type="inferred from homology"/>
<feature type="transmembrane region" description="Helical" evidence="7">
    <location>
        <begin position="462"/>
        <end position="482"/>
    </location>
</feature>
<dbReference type="OrthoDB" id="170152at2157"/>
<keyword evidence="9" id="KW-1185">Reference proteome</keyword>
<name>M0B994_9EURY</name>
<evidence type="ECO:0000256" key="4">
    <source>
        <dbReference type="ARBA" id="ARBA00022692"/>
    </source>
</evidence>
<comment type="caution">
    <text evidence="8">The sequence shown here is derived from an EMBL/GenBank/DDBJ whole genome shotgun (WGS) entry which is preliminary data.</text>
</comment>
<dbReference type="PANTHER" id="PTHR42775:SF1">
    <property type="entry name" value="PERMEASE RV2963-RELATED"/>
    <property type="match status" value="1"/>
</dbReference>
<evidence type="ECO:0000256" key="7">
    <source>
        <dbReference type="SAM" id="Phobius"/>
    </source>
</evidence>
<dbReference type="InterPro" id="IPR005524">
    <property type="entry name" value="DUF318"/>
</dbReference>
<dbReference type="Pfam" id="PF03773">
    <property type="entry name" value="ArsP_1"/>
    <property type="match status" value="1"/>
</dbReference>
<feature type="transmembrane region" description="Helical" evidence="7">
    <location>
        <begin position="420"/>
        <end position="442"/>
    </location>
</feature>
<protein>
    <submittedName>
        <fullName evidence="8">Putative metal ion permease</fullName>
    </submittedName>
</protein>
<feature type="transmembrane region" description="Helical" evidence="7">
    <location>
        <begin position="190"/>
        <end position="223"/>
    </location>
</feature>
<dbReference type="Proteomes" id="UP000011591">
    <property type="component" value="Unassembled WGS sequence"/>
</dbReference>
<dbReference type="InterPro" id="IPR053166">
    <property type="entry name" value="UPF0718_permease"/>
</dbReference>
<evidence type="ECO:0000313" key="9">
    <source>
        <dbReference type="Proteomes" id="UP000011591"/>
    </source>
</evidence>
<feature type="transmembrane region" description="Helical" evidence="7">
    <location>
        <begin position="80"/>
        <end position="103"/>
    </location>
</feature>
<evidence type="ECO:0000256" key="5">
    <source>
        <dbReference type="ARBA" id="ARBA00022989"/>
    </source>
</evidence>
<keyword evidence="3" id="KW-1003">Cell membrane</keyword>
<accession>M0B994</accession>
<dbReference type="PATRIC" id="fig|1227491.4.peg.1033"/>
<dbReference type="EMBL" id="AOIP01000015">
    <property type="protein sequence ID" value="ELZ07395.1"/>
    <property type="molecule type" value="Genomic_DNA"/>
</dbReference>
<feature type="transmembrane region" description="Helical" evidence="7">
    <location>
        <begin position="388"/>
        <end position="408"/>
    </location>
</feature>
<dbReference type="RefSeq" id="WP_006664527.1">
    <property type="nucleotide sequence ID" value="NZ_AOIP01000015.1"/>
</dbReference>
<reference evidence="8 9" key="1">
    <citation type="journal article" date="2014" name="PLoS Genet.">
        <title>Phylogenetically driven sequencing of extremely halophilic archaea reveals strategies for static and dynamic osmo-response.</title>
        <authorList>
            <person name="Becker E.A."/>
            <person name="Seitzer P.M."/>
            <person name="Tritt A."/>
            <person name="Larsen D."/>
            <person name="Krusor M."/>
            <person name="Yao A.I."/>
            <person name="Wu D."/>
            <person name="Madern D."/>
            <person name="Eisen J.A."/>
            <person name="Darling A.E."/>
            <person name="Facciotti M.T."/>
        </authorList>
    </citation>
    <scope>NUCLEOTIDE SEQUENCE [LARGE SCALE GENOMIC DNA]</scope>
    <source>
        <strain evidence="8 9">DSM 13077</strain>
    </source>
</reference>
<evidence type="ECO:0000256" key="1">
    <source>
        <dbReference type="ARBA" id="ARBA00004651"/>
    </source>
</evidence>
<feature type="transmembrane region" description="Helical" evidence="7">
    <location>
        <begin position="356"/>
        <end position="382"/>
    </location>
</feature>
<evidence type="ECO:0000313" key="8">
    <source>
        <dbReference type="EMBL" id="ELZ07395.1"/>
    </source>
</evidence>
<dbReference type="GO" id="GO:0005886">
    <property type="term" value="C:plasma membrane"/>
    <property type="evidence" value="ECO:0007669"/>
    <property type="project" value="UniProtKB-SubCell"/>
</dbReference>
<dbReference type="PANTHER" id="PTHR42775">
    <property type="entry name" value="PERMEASE RV2963-RELATED"/>
    <property type="match status" value="1"/>
</dbReference>
<comment type="similarity">
    <text evidence="2">Belongs to the UPF0718 family.</text>
</comment>
<gene>
    <name evidence="8" type="ORF">C480_05046</name>
</gene>
<keyword evidence="4 7" id="KW-0812">Transmembrane</keyword>
<feature type="transmembrane region" description="Helical" evidence="7">
    <location>
        <begin position="110"/>
        <end position="127"/>
    </location>
</feature>